<protein>
    <recommendedName>
        <fullName evidence="4">MerC mercury resistance protein</fullName>
    </recommendedName>
</protein>
<dbReference type="GO" id="GO:0016020">
    <property type="term" value="C:membrane"/>
    <property type="evidence" value="ECO:0007669"/>
    <property type="project" value="InterPro"/>
</dbReference>
<evidence type="ECO:0000256" key="1">
    <source>
        <dbReference type="SAM" id="Phobius"/>
    </source>
</evidence>
<accession>A0A193LHN5</accession>
<dbReference type="STRING" id="1548547.BA177_12985"/>
<dbReference type="Pfam" id="PF03203">
    <property type="entry name" value="MerC"/>
    <property type="match status" value="1"/>
</dbReference>
<evidence type="ECO:0008006" key="4">
    <source>
        <dbReference type="Google" id="ProtNLM"/>
    </source>
</evidence>
<keyword evidence="1" id="KW-1133">Transmembrane helix</keyword>
<dbReference type="OrthoDB" id="34373at2"/>
<dbReference type="RefSeq" id="WP_068616862.1">
    <property type="nucleotide sequence ID" value="NZ_CP016268.1"/>
</dbReference>
<feature type="transmembrane region" description="Helical" evidence="1">
    <location>
        <begin position="77"/>
        <end position="97"/>
    </location>
</feature>
<proteinExistence type="predicted"/>
<dbReference type="EMBL" id="CP016268">
    <property type="protein sequence ID" value="ANO51991.1"/>
    <property type="molecule type" value="Genomic_DNA"/>
</dbReference>
<evidence type="ECO:0000313" key="3">
    <source>
        <dbReference type="Proteomes" id="UP000092695"/>
    </source>
</evidence>
<feature type="transmembrane region" description="Helical" evidence="1">
    <location>
        <begin position="17"/>
        <end position="38"/>
    </location>
</feature>
<name>A0A193LHN5_9GAMM</name>
<gene>
    <name evidence="2" type="ORF">BA177_12985</name>
</gene>
<organism evidence="2 3">
    <name type="scientific">Woeseia oceani</name>
    <dbReference type="NCBI Taxonomy" id="1548547"/>
    <lineage>
        <taxon>Bacteria</taxon>
        <taxon>Pseudomonadati</taxon>
        <taxon>Pseudomonadota</taxon>
        <taxon>Gammaproteobacteria</taxon>
        <taxon>Woeseiales</taxon>
        <taxon>Woeseiaceae</taxon>
        <taxon>Woeseia</taxon>
    </lineage>
</organism>
<feature type="transmembrane region" description="Helical" evidence="1">
    <location>
        <begin position="50"/>
        <end position="70"/>
    </location>
</feature>
<evidence type="ECO:0000313" key="2">
    <source>
        <dbReference type="EMBL" id="ANO51991.1"/>
    </source>
</evidence>
<reference evidence="2 3" key="1">
    <citation type="submission" date="2016-06" db="EMBL/GenBank/DDBJ databases">
        <title>Complete genome sequence of a deep-branching marine Gamma Proteobacterium Woeseia oceani type strain XK5.</title>
        <authorList>
            <person name="Mu D."/>
            <person name="Du Z."/>
        </authorList>
    </citation>
    <scope>NUCLEOTIDE SEQUENCE [LARGE SCALE GENOMIC DNA]</scope>
    <source>
        <strain evidence="2 3">XK5</strain>
    </source>
</reference>
<keyword evidence="1" id="KW-0812">Transmembrane</keyword>
<dbReference type="GO" id="GO:0015097">
    <property type="term" value="F:mercury ion transmembrane transporter activity"/>
    <property type="evidence" value="ECO:0007669"/>
    <property type="project" value="InterPro"/>
</dbReference>
<dbReference type="AlphaFoldDB" id="A0A193LHN5"/>
<dbReference type="KEGG" id="woc:BA177_12985"/>
<keyword evidence="1" id="KW-0472">Membrane</keyword>
<dbReference type="Proteomes" id="UP000092695">
    <property type="component" value="Chromosome"/>
</dbReference>
<sequence>MPQSAQPQSRPADLDRIAVVLSGLCLLHCLALPLFIALLPVVAEFAESHWHTPMLAIALPVSATAIVIGYRRHGNRALVAAGVMGLILLVTGATVAHNQLGAMADRVFTVVGSLLLAAVHWQNSRLLRSTPARVDVALAKN</sequence>
<keyword evidence="3" id="KW-1185">Reference proteome</keyword>
<dbReference type="InterPro" id="IPR004891">
    <property type="entry name" value="Mercury-R_MerC"/>
</dbReference>